<dbReference type="KEGG" id="tan:TA15400"/>
<keyword evidence="2" id="KW-1185">Reference proteome</keyword>
<dbReference type="EMBL" id="CR940348">
    <property type="protein sequence ID" value="CAI74145.1"/>
    <property type="molecule type" value="Genomic_DNA"/>
</dbReference>
<dbReference type="STRING" id="5874.Q4UFH1"/>
<protein>
    <submittedName>
        <fullName evidence="1">Uncharacterized protein</fullName>
    </submittedName>
</protein>
<organism evidence="1 2">
    <name type="scientific">Theileria annulata</name>
    <dbReference type="NCBI Taxonomy" id="5874"/>
    <lineage>
        <taxon>Eukaryota</taxon>
        <taxon>Sar</taxon>
        <taxon>Alveolata</taxon>
        <taxon>Apicomplexa</taxon>
        <taxon>Aconoidasida</taxon>
        <taxon>Piroplasmida</taxon>
        <taxon>Theileriidae</taxon>
        <taxon>Theileria</taxon>
    </lineage>
</organism>
<dbReference type="InParanoid" id="Q4UFH1"/>
<dbReference type="OrthoDB" id="3854at27994"/>
<dbReference type="AlphaFoldDB" id="Q4UFH1"/>
<dbReference type="VEuPathDB" id="PiroplasmaDB:TA15400"/>
<dbReference type="RefSeq" id="XP_951877.1">
    <property type="nucleotide sequence ID" value="XM_946784.1"/>
</dbReference>
<dbReference type="GeneID" id="3861577"/>
<evidence type="ECO:0000313" key="2">
    <source>
        <dbReference type="Proteomes" id="UP000001950"/>
    </source>
</evidence>
<accession>Q4UFH1</accession>
<sequence>MIKCEMNKNFNSINQTDYQTNSQTNYQTTYQNIIRYTFSDCPCPINQTQYTNLNNQPNSIIQLSCVNQPGTNNQLSGVNPGLGIYTDLCNKLIYILRYIMETINCLETFVLVLKKYMIED</sequence>
<dbReference type="Proteomes" id="UP000001950">
    <property type="component" value="Chromosome 2"/>
</dbReference>
<dbReference type="eggNOG" id="ENOG502QX17">
    <property type="taxonomic scope" value="Eukaryota"/>
</dbReference>
<reference evidence="1 2" key="1">
    <citation type="journal article" date="2005" name="Science">
        <title>Genome of the host-cell transforming parasite Theileria annulata compared with T. parva.</title>
        <authorList>
            <person name="Pain A."/>
            <person name="Renauld H."/>
            <person name="Berriman M."/>
            <person name="Murphy L."/>
            <person name="Yeats C.A."/>
            <person name="Weir W."/>
            <person name="Kerhornou A."/>
            <person name="Aslett M."/>
            <person name="Bishop R."/>
            <person name="Bouchier C."/>
            <person name="Cochet M."/>
            <person name="Coulson R.M.R."/>
            <person name="Cronin A."/>
            <person name="de Villiers E.P."/>
            <person name="Fraser A."/>
            <person name="Fosker N."/>
            <person name="Gardner M."/>
            <person name="Goble A."/>
            <person name="Griffiths-Jones S."/>
            <person name="Harris D.E."/>
            <person name="Katzer F."/>
            <person name="Larke N."/>
            <person name="Lord A."/>
            <person name="Maser P."/>
            <person name="McKellar S."/>
            <person name="Mooney P."/>
            <person name="Morton F."/>
            <person name="Nene V."/>
            <person name="O'Neil S."/>
            <person name="Price C."/>
            <person name="Quail M.A."/>
            <person name="Rabbinowitsch E."/>
            <person name="Rawlings N.D."/>
            <person name="Rutter S."/>
            <person name="Saunders D."/>
            <person name="Seeger K."/>
            <person name="Shah T."/>
            <person name="Squares R."/>
            <person name="Squares S."/>
            <person name="Tivey A."/>
            <person name="Walker A.R."/>
            <person name="Woodward J."/>
            <person name="Dobbelaere D.A.E."/>
            <person name="Langsley G."/>
            <person name="Rajandream M.A."/>
            <person name="McKeever D."/>
            <person name="Shiels B."/>
            <person name="Tait A."/>
            <person name="Barrell B.G."/>
            <person name="Hall N."/>
        </authorList>
    </citation>
    <scope>NUCLEOTIDE SEQUENCE [LARGE SCALE GENOMIC DNA]</scope>
    <source>
        <strain evidence="2">Ankara</strain>
    </source>
</reference>
<gene>
    <name evidence="1" type="ORF">TA15400</name>
</gene>
<proteinExistence type="predicted"/>
<name>Q4UFH1_THEAN</name>
<evidence type="ECO:0000313" key="1">
    <source>
        <dbReference type="EMBL" id="CAI74145.1"/>
    </source>
</evidence>